<comment type="caution">
    <text evidence="4">The sequence shown here is derived from an EMBL/GenBank/DDBJ whole genome shotgun (WGS) entry which is preliminary data.</text>
</comment>
<reference evidence="4" key="1">
    <citation type="submission" date="2022-11" db="EMBL/GenBank/DDBJ databases">
        <authorList>
            <person name="Scott C."/>
            <person name="Bruce N."/>
        </authorList>
    </citation>
    <scope>NUCLEOTIDE SEQUENCE</scope>
</reference>
<evidence type="ECO:0000313" key="4">
    <source>
        <dbReference type="EMBL" id="CAI4218791.1"/>
    </source>
</evidence>
<feature type="domain" description="Cas1p 10 TM acyl transferase" evidence="3">
    <location>
        <begin position="345"/>
        <end position="787"/>
    </location>
</feature>
<evidence type="ECO:0000259" key="3">
    <source>
        <dbReference type="Pfam" id="PF07779"/>
    </source>
</evidence>
<evidence type="ECO:0000256" key="1">
    <source>
        <dbReference type="SAM" id="Coils"/>
    </source>
</evidence>
<keyword evidence="2" id="KW-1133">Transmembrane helix</keyword>
<feature type="transmembrane region" description="Helical" evidence="2">
    <location>
        <begin position="745"/>
        <end position="767"/>
    </location>
</feature>
<dbReference type="Proteomes" id="UP000838763">
    <property type="component" value="Unassembled WGS sequence"/>
</dbReference>
<dbReference type="Pfam" id="PF07779">
    <property type="entry name" value="Cas1_AcylT"/>
    <property type="match status" value="1"/>
</dbReference>
<feature type="transmembrane region" description="Helical" evidence="2">
    <location>
        <begin position="509"/>
        <end position="527"/>
    </location>
</feature>
<keyword evidence="2" id="KW-0472">Membrane</keyword>
<feature type="transmembrane region" description="Helical" evidence="2">
    <location>
        <begin position="321"/>
        <end position="340"/>
    </location>
</feature>
<dbReference type="EMBL" id="CALLCH030000018">
    <property type="protein sequence ID" value="CAI4218791.1"/>
    <property type="molecule type" value="Genomic_DNA"/>
</dbReference>
<dbReference type="OrthoDB" id="1932925at2759"/>
<evidence type="ECO:0000256" key="2">
    <source>
        <dbReference type="SAM" id="Phobius"/>
    </source>
</evidence>
<gene>
    <name evidence="4" type="ORF">PPNO1_LOCUS8365</name>
</gene>
<keyword evidence="2" id="KW-0812">Transmembrane</keyword>
<feature type="transmembrane region" description="Helical" evidence="2">
    <location>
        <begin position="539"/>
        <end position="558"/>
    </location>
</feature>
<accession>A0A9P1HAS9</accession>
<feature type="transmembrane region" description="Helical" evidence="2">
    <location>
        <begin position="452"/>
        <end position="474"/>
    </location>
</feature>
<dbReference type="InterPro" id="IPR012419">
    <property type="entry name" value="Cas1_AcylTrans_dom"/>
</dbReference>
<feature type="transmembrane region" description="Helical" evidence="2">
    <location>
        <begin position="387"/>
        <end position="404"/>
    </location>
</feature>
<dbReference type="AlphaFoldDB" id="A0A9P1HAS9"/>
<feature type="transmembrane region" description="Helical" evidence="2">
    <location>
        <begin position="346"/>
        <end position="367"/>
    </location>
</feature>
<proteinExistence type="predicted"/>
<sequence>MALSYTADAGLSKFTHLGRLLVRTALAFILLSTTLQTLQRVRDDDYKCKSLFHSGSWGTSSNTNRPFLQWIPDDGTVHDYTRDDTVSCLRGRRIVFVGDSWIRQLFWAASTHLDHFKQEVATLDFHLSSEKERNLALEAEGVRLEFIWDPWLNSTNLARELARFTPVAENDEKRHPNAAIDAPALLVVGTPGMWAMRHGGAESMNTFRTGVDSLLPFLKSDLDPYTNGMYGAQHQPFEAIPNQLIVVPVPIPYYKRLTPARKQTMTPEKVPDAYNVNGIHVTKDVREKAFNLLINARCNAGLSPRVEGVRSLACRAAESSTLIQSVIVLVGIVATPLAWFKSRGETPTVASVYAAVAPLSLAALLCWMTEKTTIFTKNLRDWDPAQFAFQIVAFAAISFITLTNRQDTGRPSAKAPPAIPREYSDELKGLLQVVIIWCGQYDAVSNLGVFKIFRIAIAAYIFLSAYGHATYLLSTSDYSFRRIATVLLRFNLLSCVLVFTTSAPWTTYHFTAVVSFWFLVTYAVLAVHKPANGNIPALFLKLMASAIVVNLVILRSGLVETSVNIANAILRSSWDGGKLSRELAVDSITPFIAILSAALTHRAAQLRTHDAPVPSDLKPSLLSEFLDDVISAIAGHESPRFGAGQLAKSIFTAFAAFILATMALVFSNVVIRYRDTAELCHPLLSWVPIVAAVYIRGTCQGPYLAFPAFLGKIALEVYLLQNHLWLVGGGTDILRLWPRRTDPSILYLGIYYIQRIFITIAFLWIAAKCHDATRAAVDLIVGGDAAEQQDLEALDADLLESKGAEIKLLKAQIQDHEVNVNQWTQDPKWRFGVFLGVLWVANLLYDL</sequence>
<organism evidence="4 5">
    <name type="scientific">Parascedosporium putredinis</name>
    <dbReference type="NCBI Taxonomy" id="1442378"/>
    <lineage>
        <taxon>Eukaryota</taxon>
        <taxon>Fungi</taxon>
        <taxon>Dikarya</taxon>
        <taxon>Ascomycota</taxon>
        <taxon>Pezizomycotina</taxon>
        <taxon>Sordariomycetes</taxon>
        <taxon>Hypocreomycetidae</taxon>
        <taxon>Microascales</taxon>
        <taxon>Microascaceae</taxon>
        <taxon>Parascedosporium</taxon>
    </lineage>
</organism>
<keyword evidence="1" id="KW-0175">Coiled coil</keyword>
<protein>
    <recommendedName>
        <fullName evidence="3">Cas1p 10 TM acyl transferase domain-containing protein</fullName>
    </recommendedName>
</protein>
<feature type="transmembrane region" description="Helical" evidence="2">
    <location>
        <begin position="650"/>
        <end position="671"/>
    </location>
</feature>
<keyword evidence="5" id="KW-1185">Reference proteome</keyword>
<name>A0A9P1HAS9_9PEZI</name>
<feature type="coiled-coil region" evidence="1">
    <location>
        <begin position="799"/>
        <end position="826"/>
    </location>
</feature>
<evidence type="ECO:0000313" key="5">
    <source>
        <dbReference type="Proteomes" id="UP000838763"/>
    </source>
</evidence>